<keyword evidence="9" id="KW-0963">Cytoplasm</keyword>
<dbReference type="GO" id="GO:0043418">
    <property type="term" value="P:homocysteine catabolic process"/>
    <property type="evidence" value="ECO:0007669"/>
    <property type="project" value="TreeGrafter"/>
</dbReference>
<dbReference type="EMBL" id="AZHF01000003">
    <property type="protein sequence ID" value="OAA77340.1"/>
    <property type="molecule type" value="Genomic_DNA"/>
</dbReference>
<evidence type="ECO:0000256" key="2">
    <source>
        <dbReference type="ARBA" id="ARBA00012465"/>
    </source>
</evidence>
<dbReference type="SUPFAM" id="SSF54001">
    <property type="entry name" value="Cysteine proteinases"/>
    <property type="match status" value="1"/>
</dbReference>
<dbReference type="PROSITE" id="PS00139">
    <property type="entry name" value="THIOL_PROTEASE_CYS"/>
    <property type="match status" value="1"/>
</dbReference>
<evidence type="ECO:0000313" key="12">
    <source>
        <dbReference type="Proteomes" id="UP000076881"/>
    </source>
</evidence>
<keyword evidence="6 9" id="KW-0788">Thiol protease</keyword>
<dbReference type="Pfam" id="PF03051">
    <property type="entry name" value="Peptidase_C1_2"/>
    <property type="match status" value="1"/>
</dbReference>
<dbReference type="AlphaFoldDB" id="A0A168H5S6"/>
<keyword evidence="5 9" id="KW-0378">Hydrolase</keyword>
<keyword evidence="12" id="KW-1185">Reference proteome</keyword>
<comment type="function">
    <text evidence="7">The normal physiological role of the enzyme is unknown, but it is not essential for the viability of yeast cells. Has aminopeptidase activity, shortening substrate peptides sequentially by 1 amino acid. Has bleomycin hydrolase activity, which can protect the cell from the toxic effects of bleomycin. Has homocysteine-thiolactonase activity, protecting the cell against homocysteine toxicity. Acts as a repressor in the GAL4 regulatory system, but this does not require either the peptidase or nucleic acid-binding activities.</text>
</comment>
<dbReference type="Gene3D" id="3.90.70.10">
    <property type="entry name" value="Cysteine proteinases"/>
    <property type="match status" value="1"/>
</dbReference>
<dbReference type="OrthoDB" id="2666448at2759"/>
<evidence type="ECO:0000256" key="10">
    <source>
        <dbReference type="PIRSR" id="PIRSR005700-1"/>
    </source>
</evidence>
<gene>
    <name evidence="11" type="ORF">LEL_04163</name>
</gene>
<dbReference type="PANTHER" id="PTHR10363:SF2">
    <property type="entry name" value="BLEOMYCIN HYDROLASE"/>
    <property type="match status" value="1"/>
</dbReference>
<feature type="active site" evidence="10">
    <location>
        <position position="423"/>
    </location>
</feature>
<evidence type="ECO:0000256" key="8">
    <source>
        <dbReference type="ARBA" id="ARBA00026080"/>
    </source>
</evidence>
<dbReference type="GO" id="GO:0006508">
    <property type="term" value="P:proteolysis"/>
    <property type="evidence" value="ECO:0007669"/>
    <property type="project" value="UniProtKB-KW"/>
</dbReference>
<feature type="active site" evidence="10">
    <location>
        <position position="104"/>
    </location>
</feature>
<evidence type="ECO:0000256" key="4">
    <source>
        <dbReference type="ARBA" id="ARBA00022670"/>
    </source>
</evidence>
<dbReference type="GO" id="GO:0009636">
    <property type="term" value="P:response to toxic substance"/>
    <property type="evidence" value="ECO:0007669"/>
    <property type="project" value="TreeGrafter"/>
</dbReference>
<dbReference type="Proteomes" id="UP000076881">
    <property type="component" value="Unassembled WGS sequence"/>
</dbReference>
<feature type="active site" evidence="10">
    <location>
        <position position="402"/>
    </location>
</feature>
<dbReference type="GO" id="GO:0005739">
    <property type="term" value="C:mitochondrion"/>
    <property type="evidence" value="ECO:0007669"/>
    <property type="project" value="UniProtKB-SubCell"/>
</dbReference>
<dbReference type="PANTHER" id="PTHR10363">
    <property type="entry name" value="BLEOMYCIN HYDROLASE"/>
    <property type="match status" value="1"/>
</dbReference>
<dbReference type="InterPro" id="IPR004134">
    <property type="entry name" value="Peptidase_C1B"/>
</dbReference>
<dbReference type="PIRSF" id="PIRSF005700">
    <property type="entry name" value="PepC"/>
    <property type="match status" value="1"/>
</dbReference>
<comment type="subunit">
    <text evidence="8">Homohexamer. Binds to nucleic acids. Binds single-stranded DNA and RNA with higher affinity than double-stranded DNA.</text>
</comment>
<dbReference type="InterPro" id="IPR038765">
    <property type="entry name" value="Papain-like_cys_pep_sf"/>
</dbReference>
<evidence type="ECO:0000256" key="5">
    <source>
        <dbReference type="ARBA" id="ARBA00022801"/>
    </source>
</evidence>
<dbReference type="GO" id="GO:0004197">
    <property type="term" value="F:cysteine-type endopeptidase activity"/>
    <property type="evidence" value="ECO:0007669"/>
    <property type="project" value="UniProtKB-EC"/>
</dbReference>
<dbReference type="InterPro" id="IPR000169">
    <property type="entry name" value="Pept_cys_AS"/>
</dbReference>
<comment type="function">
    <text evidence="9">Has aminopeptidase activity, shortening substrate peptides sequentially by 1 amino acid. Has bleomycin hydrolase activity, which can protect the cell from the toxic effects of bleomycin. Has homocysteine-thiolactonase activity, protecting the cell against homocysteine toxicity.</text>
</comment>
<comment type="similarity">
    <text evidence="9">Belongs to the peptidase C1 family.</text>
</comment>
<reference evidence="11 12" key="1">
    <citation type="journal article" date="2016" name="Genome Biol. Evol.">
        <title>Divergent and convergent evolution of fungal pathogenicity.</title>
        <authorList>
            <person name="Shang Y."/>
            <person name="Xiao G."/>
            <person name="Zheng P."/>
            <person name="Cen K."/>
            <person name="Zhan S."/>
            <person name="Wang C."/>
        </authorList>
    </citation>
    <scope>NUCLEOTIDE SEQUENCE [LARGE SCALE GENOMIC DNA]</scope>
    <source>
        <strain evidence="11 12">RCEF 1005</strain>
    </source>
</reference>
<evidence type="ECO:0000256" key="3">
    <source>
        <dbReference type="ARBA" id="ARBA00016900"/>
    </source>
</evidence>
<protein>
    <recommendedName>
        <fullName evidence="3 9">Cysteine proteinase 1, mitochondrial</fullName>
        <ecNumber evidence="2 9">3.4.22.40</ecNumber>
    </recommendedName>
</protein>
<proteinExistence type="inferred from homology"/>
<keyword evidence="9" id="KW-0496">Mitochondrion</keyword>
<name>A0A168H5S6_CORDF</name>
<dbReference type="GO" id="GO:0070005">
    <property type="term" value="F:cysteine-type aminopeptidase activity"/>
    <property type="evidence" value="ECO:0007669"/>
    <property type="project" value="InterPro"/>
</dbReference>
<evidence type="ECO:0000256" key="1">
    <source>
        <dbReference type="ARBA" id="ARBA00000423"/>
    </source>
</evidence>
<evidence type="ECO:0000256" key="9">
    <source>
        <dbReference type="PIRNR" id="PIRNR005700"/>
    </source>
</evidence>
<organism evidence="11 12">
    <name type="scientific">Akanthomyces lecanii RCEF 1005</name>
    <dbReference type="NCBI Taxonomy" id="1081108"/>
    <lineage>
        <taxon>Eukaryota</taxon>
        <taxon>Fungi</taxon>
        <taxon>Dikarya</taxon>
        <taxon>Ascomycota</taxon>
        <taxon>Pezizomycotina</taxon>
        <taxon>Sordariomycetes</taxon>
        <taxon>Hypocreomycetidae</taxon>
        <taxon>Hypocreales</taxon>
        <taxon>Cordycipitaceae</taxon>
        <taxon>Akanthomyces</taxon>
        <taxon>Cordyceps confragosa</taxon>
    </lineage>
</organism>
<evidence type="ECO:0000256" key="7">
    <source>
        <dbReference type="ARBA" id="ARBA00025347"/>
    </source>
</evidence>
<dbReference type="CDD" id="cd00585">
    <property type="entry name" value="Peptidase_C1B"/>
    <property type="match status" value="1"/>
</dbReference>
<comment type="subcellular location">
    <subcellularLocation>
        <location evidence="9">Mitochondrion</location>
    </subcellularLocation>
    <subcellularLocation>
        <location evidence="9">Cytoplasm</location>
    </subcellularLocation>
</comment>
<sequence>MTSQKLSRAAAPLAVADVTARGTQFLSDITNRYVEKLFPGDTFMLSLTSQTITSSSMRHLTLSKGDPTEALMNPDAAIACPHLFNTTIPQEGSPVTHQKASGRCWLFAATNVLRVPIMRRFHLESFELSQQYLYYYDKLETANHVLEQVIDTSDRDIDDRLVQRLLLDPVEDGGQWDMFCNLVEKYGVVPQCLYPDTWSAQNARLMRTVLATKIREFALVLRALAKTGDADAVDAKKTEQMGQIQDILTTLLGAPPSADEEFVWQFADKDKKMGEHRSTPLAFAEQFTGRGSECDLQSLTSVVHDPRNPVNTRLTIDRLGNVVGGRSATYINVDMAALKTACVEMLKAGRPVFFGCDFGKFRHRGEGVMDLAVFDYAAGLGTTLLEQSKADRLRAGESLMTHAMVLTGVHVEAGRPVRWRVQNSHGTEHGDKGYLVMTDAWVDEFLYQAVVDAEFLGEDVRKALESEPVVLPLWDPLGSLA</sequence>
<evidence type="ECO:0000256" key="6">
    <source>
        <dbReference type="ARBA" id="ARBA00022807"/>
    </source>
</evidence>
<comment type="catalytic activity">
    <reaction evidence="1 9">
        <text>Inactivates bleomycin B2 (a cytotoxic glycometallopeptide) by hydrolysis of a carboxyamide bond of beta-aminoalanine, but also shows general aminopeptidase activity. The specificity varies somewhat with source, but amino acid arylamides of Met, Leu and Ala are preferred.</text>
        <dbReference type="EC" id="3.4.22.40"/>
    </reaction>
</comment>
<evidence type="ECO:0000313" key="11">
    <source>
        <dbReference type="EMBL" id="OAA77340.1"/>
    </source>
</evidence>
<dbReference type="EC" id="3.4.22.40" evidence="2 9"/>
<accession>A0A168H5S6</accession>
<comment type="caution">
    <text evidence="11">The sequence shown here is derived from an EMBL/GenBank/DDBJ whole genome shotgun (WGS) entry which is preliminary data.</text>
</comment>
<keyword evidence="4 9" id="KW-0645">Protease</keyword>